<dbReference type="InterPro" id="IPR045916">
    <property type="entry name" value="DUF5777"/>
</dbReference>
<evidence type="ECO:0000259" key="2">
    <source>
        <dbReference type="Pfam" id="PF19089"/>
    </source>
</evidence>
<accession>A0A7K1T988</accession>
<feature type="chain" id="PRO_5029447125" description="DUF5777 domain-containing protein" evidence="1">
    <location>
        <begin position="27"/>
        <end position="300"/>
    </location>
</feature>
<dbReference type="Proteomes" id="UP000441336">
    <property type="component" value="Unassembled WGS sequence"/>
</dbReference>
<dbReference type="Pfam" id="PF19089">
    <property type="entry name" value="DUF5777"/>
    <property type="match status" value="1"/>
</dbReference>
<dbReference type="EMBL" id="WQKZ01000001">
    <property type="protein sequence ID" value="MVN74976.1"/>
    <property type="molecule type" value="Genomic_DNA"/>
</dbReference>
<feature type="domain" description="DUF5777" evidence="2">
    <location>
        <begin position="50"/>
        <end position="294"/>
    </location>
</feature>
<name>A0A7K1T988_9BACT</name>
<reference evidence="3 4" key="1">
    <citation type="submission" date="2019-12" db="EMBL/GenBank/DDBJ databases">
        <title>Hymenobacter sp. HMF4947 Genome sequencing and assembly.</title>
        <authorList>
            <person name="Kang H."/>
            <person name="Cha I."/>
            <person name="Kim H."/>
            <person name="Joh K."/>
        </authorList>
    </citation>
    <scope>NUCLEOTIDE SEQUENCE [LARGE SCALE GENOMIC DNA]</scope>
    <source>
        <strain evidence="3 4">HMF4947</strain>
    </source>
</reference>
<organism evidence="3 4">
    <name type="scientific">Hymenobacter ginkgonis</name>
    <dbReference type="NCBI Taxonomy" id="2682976"/>
    <lineage>
        <taxon>Bacteria</taxon>
        <taxon>Pseudomonadati</taxon>
        <taxon>Bacteroidota</taxon>
        <taxon>Cytophagia</taxon>
        <taxon>Cytophagales</taxon>
        <taxon>Hymenobacteraceae</taxon>
        <taxon>Hymenobacter</taxon>
    </lineage>
</organism>
<feature type="signal peptide" evidence="1">
    <location>
        <begin position="1"/>
        <end position="26"/>
    </location>
</feature>
<evidence type="ECO:0000313" key="4">
    <source>
        <dbReference type="Proteomes" id="UP000441336"/>
    </source>
</evidence>
<evidence type="ECO:0000313" key="3">
    <source>
        <dbReference type="EMBL" id="MVN74976.1"/>
    </source>
</evidence>
<keyword evidence="4" id="KW-1185">Reference proteome</keyword>
<gene>
    <name evidence="3" type="ORF">GO988_01410</name>
</gene>
<protein>
    <recommendedName>
        <fullName evidence="2">DUF5777 domain-containing protein</fullName>
    </recommendedName>
</protein>
<evidence type="ECO:0000256" key="1">
    <source>
        <dbReference type="SAM" id="SignalP"/>
    </source>
</evidence>
<sequence>MASNFTPGRLAAGLALAVLSAAPACAQDLLQQLNHLATDSLRREYVEATFKGTRVINGHSIETPGAGSLVFLISHRFGTLNSGAYEFFGLDQATIRLGLEYGLTDRLAVGVGRSSLEKTFDGFLKYKLLRQSTGVGALPISVTLLATSALSSLKFVAPPERSTTSRFTYTYQALLARKISPSLSVQLMPTLLHRNYVDLSRDQNNVYALGGAVRQKLTKRLALTGEYYYLLPGATADDFRNALAVGFDIETGGHVFQLHFTNAQGMIEKFFIPQTTGNFFKGDIFFGFNISRAFQLHSKP</sequence>
<dbReference type="AlphaFoldDB" id="A0A7K1T988"/>
<comment type="caution">
    <text evidence="3">The sequence shown here is derived from an EMBL/GenBank/DDBJ whole genome shotgun (WGS) entry which is preliminary data.</text>
</comment>
<keyword evidence="1" id="KW-0732">Signal</keyword>
<dbReference type="RefSeq" id="WP_157561746.1">
    <property type="nucleotide sequence ID" value="NZ_WQKZ01000001.1"/>
</dbReference>
<proteinExistence type="predicted"/>